<dbReference type="InterPro" id="IPR053540">
    <property type="entry name" value="BABR_hydratase"/>
</dbReference>
<dbReference type="OrthoDB" id="107798at2157"/>
<evidence type="ECO:0000256" key="2">
    <source>
        <dbReference type="SAM" id="Phobius"/>
    </source>
</evidence>
<feature type="transmembrane region" description="Helical" evidence="2">
    <location>
        <begin position="178"/>
        <end position="204"/>
    </location>
</feature>
<dbReference type="InterPro" id="IPR017823">
    <property type="entry name" value="CruF"/>
</dbReference>
<dbReference type="EMBL" id="CP031148">
    <property type="protein sequence ID" value="AXG11067.1"/>
    <property type="molecule type" value="Genomic_DNA"/>
</dbReference>
<dbReference type="NCBIfam" id="TIGR03460">
    <property type="entry name" value="crt_membr_arch"/>
    <property type="match status" value="1"/>
</dbReference>
<feature type="transmembrane region" description="Helical" evidence="2">
    <location>
        <begin position="45"/>
        <end position="63"/>
    </location>
</feature>
<feature type="transmembrane region" description="Helical" evidence="2">
    <location>
        <begin position="269"/>
        <end position="286"/>
    </location>
</feature>
<dbReference type="PANTHER" id="PTHR39419:SF1">
    <property type="entry name" value="SLL0814 PROTEIN"/>
    <property type="match status" value="1"/>
</dbReference>
<dbReference type="Pfam" id="PF04240">
    <property type="entry name" value="Caroten_synth"/>
    <property type="match status" value="1"/>
</dbReference>
<feature type="region of interest" description="Disordered" evidence="1">
    <location>
        <begin position="1"/>
        <end position="26"/>
    </location>
</feature>
<dbReference type="RefSeq" id="WP_114586774.1">
    <property type="nucleotide sequence ID" value="NZ_CP031148.1"/>
</dbReference>
<evidence type="ECO:0000313" key="5">
    <source>
        <dbReference type="Proteomes" id="UP000252985"/>
    </source>
</evidence>
<accession>A0A345EFU5</accession>
<keyword evidence="2" id="KW-1133">Transmembrane helix</keyword>
<dbReference type="NCBIfam" id="NF041333">
    <property type="entry name" value="CruF_Halo"/>
    <property type="match status" value="1"/>
</dbReference>
<keyword evidence="6" id="KW-1185">Reference proteome</keyword>
<dbReference type="KEGG" id="haj:DU500_15110"/>
<feature type="compositionally biased region" description="Low complexity" evidence="1">
    <location>
        <begin position="15"/>
        <end position="24"/>
    </location>
</feature>
<proteinExistence type="predicted"/>
<feature type="compositionally biased region" description="Gly residues" evidence="1">
    <location>
        <begin position="1"/>
        <end position="14"/>
    </location>
</feature>
<dbReference type="KEGG" id="haq:DU484_15080"/>
<evidence type="ECO:0000313" key="6">
    <source>
        <dbReference type="Proteomes" id="UP000253273"/>
    </source>
</evidence>
<protein>
    <submittedName>
        <fullName evidence="3">Carotenoid biosynthesis protein</fullName>
    </submittedName>
</protein>
<feature type="transmembrane region" description="Helical" evidence="2">
    <location>
        <begin position="144"/>
        <end position="166"/>
    </location>
</feature>
<keyword evidence="2" id="KW-0472">Membrane</keyword>
<evidence type="ECO:0000256" key="1">
    <source>
        <dbReference type="SAM" id="MobiDB-lite"/>
    </source>
</evidence>
<reference evidence="3 6" key="2">
    <citation type="submission" date="2018-07" db="EMBL/GenBank/DDBJ databases">
        <title>Genome sequences of Haloplanus sp. CBA1113.</title>
        <authorList>
            <person name="Kim Y.B."/>
            <person name="Roh S.W."/>
        </authorList>
    </citation>
    <scope>NUCLEOTIDE SEQUENCE [LARGE SCALE GENOMIC DNA]</scope>
    <source>
        <strain evidence="3 6">CBA1113</strain>
    </source>
</reference>
<feature type="transmembrane region" description="Helical" evidence="2">
    <location>
        <begin position="101"/>
        <end position="124"/>
    </location>
</feature>
<accession>A0A345E630</accession>
<dbReference type="Proteomes" id="UP000252985">
    <property type="component" value="Chromosome"/>
</dbReference>
<dbReference type="AlphaFoldDB" id="A0A345E630"/>
<evidence type="ECO:0000313" key="4">
    <source>
        <dbReference type="EMBL" id="AXG11067.1"/>
    </source>
</evidence>
<gene>
    <name evidence="4" type="ORF">DU484_15080</name>
    <name evidence="3" type="ORF">DU500_15110</name>
</gene>
<dbReference type="InterPro" id="IPR007354">
    <property type="entry name" value="CruF-like"/>
</dbReference>
<name>A0A345E630_9EURY</name>
<keyword evidence="2" id="KW-0812">Transmembrane</keyword>
<dbReference type="EMBL" id="CP031150">
    <property type="protein sequence ID" value="AXG07652.1"/>
    <property type="molecule type" value="Genomic_DNA"/>
</dbReference>
<dbReference type="Proteomes" id="UP000253273">
    <property type="component" value="Chromosome"/>
</dbReference>
<evidence type="ECO:0000313" key="3">
    <source>
        <dbReference type="EMBL" id="AXG07652.1"/>
    </source>
</evidence>
<organism evidence="3 6">
    <name type="scientific">Haloplanus rubicundus</name>
    <dbReference type="NCBI Taxonomy" id="1547898"/>
    <lineage>
        <taxon>Archaea</taxon>
        <taxon>Methanobacteriati</taxon>
        <taxon>Methanobacteriota</taxon>
        <taxon>Stenosarchaea group</taxon>
        <taxon>Halobacteria</taxon>
        <taxon>Halobacteriales</taxon>
        <taxon>Haloferacaceae</taxon>
        <taxon>Haloplanus</taxon>
    </lineage>
</organism>
<feature type="transmembrane region" description="Helical" evidence="2">
    <location>
        <begin position="75"/>
        <end position="94"/>
    </location>
</feature>
<sequence length="298" mass="30993">MADPGGGDGDGGGASANAAATPATRRGDRAAVQARLDALVRENRFTIAVVFPVVGAVLLVASAEGLLPPPLAFDPLLILLGTLVMRSPLLVGIAPLIDRTAAVGVAVLAGYAYAIEFVGLRTGWPYGDFHYAIDLGPTVAGVPVGLPVFFLPLVCNAYLLCLLLLGPRARATWVRLPAVIGTVVAMDLVLDPGAVALGFWAYAGGGAVYGVPLSNFAGWVLSATVTVLVLDAVLDRAALLDRLETCEFALDDLVSFVLLWSAVNVYFGNWGAAAVGGLFGLGLVRTNRFDVPTRPRWV</sequence>
<reference evidence="4 5" key="1">
    <citation type="submission" date="2018-07" db="EMBL/GenBank/DDBJ databases">
        <title>Genome sequences of Haloplanus sp. CBA1112.</title>
        <authorList>
            <person name="Kim Y.B."/>
            <person name="Roh S.W."/>
        </authorList>
    </citation>
    <scope>NUCLEOTIDE SEQUENCE [LARGE SCALE GENOMIC DNA]</scope>
    <source>
        <strain evidence="4 5">CBA1112</strain>
    </source>
</reference>
<dbReference type="PANTHER" id="PTHR39419">
    <property type="entry name" value="SLL0814 PROTEIN"/>
    <property type="match status" value="1"/>
</dbReference>
<dbReference type="GeneID" id="37288328"/>